<proteinExistence type="predicted"/>
<reference evidence="2 3" key="1">
    <citation type="submission" date="2024-09" db="EMBL/GenBank/DDBJ databases">
        <authorList>
            <person name="Sun Q."/>
            <person name="Mori K."/>
        </authorList>
    </citation>
    <scope>NUCLEOTIDE SEQUENCE [LARGE SCALE GENOMIC DNA]</scope>
    <source>
        <strain evidence="2 3">ATCC 51285</strain>
    </source>
</reference>
<keyword evidence="3" id="KW-1185">Reference proteome</keyword>
<feature type="region of interest" description="Disordered" evidence="1">
    <location>
        <begin position="1"/>
        <end position="51"/>
    </location>
</feature>
<dbReference type="EMBL" id="JBHLZN010000001">
    <property type="protein sequence ID" value="MFB9885910.1"/>
    <property type="molecule type" value="Genomic_DNA"/>
</dbReference>
<sequence>MRVNGYQNQDWRVGQSQGPNRQQGYRPQAEQTPATQPVQESVQTRRVADDPEQRQAFARLFAIAPELSRRSWEALSSYVTTSGFKAMTPTNSVELVGVDTYA</sequence>
<name>A0ABV5Z9I7_9GAMM</name>
<evidence type="ECO:0000313" key="3">
    <source>
        <dbReference type="Proteomes" id="UP001589628"/>
    </source>
</evidence>
<feature type="compositionally biased region" description="Polar residues" evidence="1">
    <location>
        <begin position="1"/>
        <end position="44"/>
    </location>
</feature>
<organism evidence="2 3">
    <name type="scientific">Balneatrix alpica</name>
    <dbReference type="NCBI Taxonomy" id="75684"/>
    <lineage>
        <taxon>Bacteria</taxon>
        <taxon>Pseudomonadati</taxon>
        <taxon>Pseudomonadota</taxon>
        <taxon>Gammaproteobacteria</taxon>
        <taxon>Oceanospirillales</taxon>
        <taxon>Balneatrichaceae</taxon>
        <taxon>Balneatrix</taxon>
    </lineage>
</organism>
<evidence type="ECO:0000256" key="1">
    <source>
        <dbReference type="SAM" id="MobiDB-lite"/>
    </source>
</evidence>
<protein>
    <submittedName>
        <fullName evidence="2">Uncharacterized protein</fullName>
    </submittedName>
</protein>
<dbReference type="Proteomes" id="UP001589628">
    <property type="component" value="Unassembled WGS sequence"/>
</dbReference>
<comment type="caution">
    <text evidence="2">The sequence shown here is derived from an EMBL/GenBank/DDBJ whole genome shotgun (WGS) entry which is preliminary data.</text>
</comment>
<accession>A0ABV5Z9I7</accession>
<gene>
    <name evidence="2" type="ORF">ACFFLH_05770</name>
</gene>
<dbReference type="RefSeq" id="WP_027313955.1">
    <property type="nucleotide sequence ID" value="NZ_JBHLZN010000001.1"/>
</dbReference>
<evidence type="ECO:0000313" key="2">
    <source>
        <dbReference type="EMBL" id="MFB9885910.1"/>
    </source>
</evidence>